<feature type="transmembrane region" description="Helical" evidence="1">
    <location>
        <begin position="51"/>
        <end position="71"/>
    </location>
</feature>
<feature type="transmembrane region" description="Helical" evidence="1">
    <location>
        <begin position="142"/>
        <end position="167"/>
    </location>
</feature>
<evidence type="ECO:0000256" key="1">
    <source>
        <dbReference type="SAM" id="Phobius"/>
    </source>
</evidence>
<keyword evidence="1" id="KW-1133">Transmembrane helix</keyword>
<feature type="transmembrane region" description="Helical" evidence="1">
    <location>
        <begin position="77"/>
        <end position="99"/>
    </location>
</feature>
<organism evidence="2 3">
    <name type="scientific">Pseudomonas aeruginosa</name>
    <dbReference type="NCBI Taxonomy" id="287"/>
    <lineage>
        <taxon>Bacteria</taxon>
        <taxon>Pseudomonadati</taxon>
        <taxon>Pseudomonadota</taxon>
        <taxon>Gammaproteobacteria</taxon>
        <taxon>Pseudomonadales</taxon>
        <taxon>Pseudomonadaceae</taxon>
        <taxon>Pseudomonas</taxon>
    </lineage>
</organism>
<comment type="caution">
    <text evidence="2">The sequence shown here is derived from an EMBL/GenBank/DDBJ whole genome shotgun (WGS) entry which is preliminary data.</text>
</comment>
<proteinExistence type="predicted"/>
<evidence type="ECO:0000313" key="2">
    <source>
        <dbReference type="EMBL" id="CRN89933.1"/>
    </source>
</evidence>
<gene>
    <name evidence="2" type="ORF">PAERUG_P19_London_7_VIM_2_05_10_00195</name>
</gene>
<keyword evidence="1" id="KW-0472">Membrane</keyword>
<dbReference type="GeneID" id="77224232"/>
<dbReference type="Proteomes" id="UP000045039">
    <property type="component" value="Unassembled WGS sequence"/>
</dbReference>
<reference evidence="3" key="1">
    <citation type="submission" date="2015-06" db="EMBL/GenBank/DDBJ databases">
        <authorList>
            <person name="Radhakrishnan Rajesh"/>
            <person name="Underwood Anthony"/>
            <person name="Al-Shahib Ali"/>
        </authorList>
    </citation>
    <scope>NUCLEOTIDE SEQUENCE [LARGE SCALE GENOMIC DNA]</scope>
    <source>
        <strain evidence="3">P19_London_7_VIM_2_05_10</strain>
    </source>
</reference>
<evidence type="ECO:0008006" key="4">
    <source>
        <dbReference type="Google" id="ProtNLM"/>
    </source>
</evidence>
<evidence type="ECO:0000313" key="3">
    <source>
        <dbReference type="Proteomes" id="UP000045039"/>
    </source>
</evidence>
<sequence>MSWERDVVEAVNGMAEEIAEIRKFQEACERDRDIGTLMQLNEKLMTQASNYTNLIMVAGYAGLFGLWSTLVGRLPQWLYALCGLLALLSLLLFVSWEIIKMVWGSLYVKRTNRIITTVARGKKPMDMYQAAMSLYNVKMHKVWLWFFVPTVVLGVGAGLLLVGYFSLEVWCSIS</sequence>
<dbReference type="RefSeq" id="WP_025297344.1">
    <property type="nucleotide sequence ID" value="NZ_CAADLZ010000465.1"/>
</dbReference>
<dbReference type="EMBL" id="CVVU01000009">
    <property type="protein sequence ID" value="CRN89933.1"/>
    <property type="molecule type" value="Genomic_DNA"/>
</dbReference>
<accession>A0A9P1QZU0</accession>
<name>A0A9P1QZU0_PSEAI</name>
<keyword evidence="1" id="KW-0812">Transmembrane</keyword>
<protein>
    <recommendedName>
        <fullName evidence="4">Transmembrane protein</fullName>
    </recommendedName>
</protein>
<dbReference type="AlphaFoldDB" id="A0A9P1QZU0"/>